<dbReference type="Gene3D" id="2.40.100.10">
    <property type="entry name" value="Cyclophilin-like"/>
    <property type="match status" value="1"/>
</dbReference>
<protein>
    <submittedName>
        <fullName evidence="5">Peptidylprolyl isomerase</fullName>
    </submittedName>
</protein>
<name>A0ABN2AKS8_9ACTN</name>
<comment type="function">
    <text evidence="1">PPIases accelerate the folding of proteins. It catalyzes the cis-trans isomerization of proline imidic peptide bonds in oligopeptides.</text>
</comment>
<dbReference type="SUPFAM" id="SSF50891">
    <property type="entry name" value="Cyclophilin-like"/>
    <property type="match status" value="1"/>
</dbReference>
<keyword evidence="3" id="KW-0472">Membrane</keyword>
<evidence type="ECO:0000256" key="3">
    <source>
        <dbReference type="SAM" id="Phobius"/>
    </source>
</evidence>
<dbReference type="Proteomes" id="UP001501470">
    <property type="component" value="Unassembled WGS sequence"/>
</dbReference>
<dbReference type="CDD" id="cd00317">
    <property type="entry name" value="cyclophilin"/>
    <property type="match status" value="1"/>
</dbReference>
<dbReference type="InterPro" id="IPR029000">
    <property type="entry name" value="Cyclophilin-like_dom_sf"/>
</dbReference>
<comment type="caution">
    <text evidence="5">The sequence shown here is derived from an EMBL/GenBank/DDBJ whole genome shotgun (WGS) entry which is preliminary data.</text>
</comment>
<keyword evidence="3" id="KW-1133">Transmembrane helix</keyword>
<organism evidence="5 6">
    <name type="scientific">Dactylosporangium maewongense</name>
    <dbReference type="NCBI Taxonomy" id="634393"/>
    <lineage>
        <taxon>Bacteria</taxon>
        <taxon>Bacillati</taxon>
        <taxon>Actinomycetota</taxon>
        <taxon>Actinomycetes</taxon>
        <taxon>Micromonosporales</taxon>
        <taxon>Micromonosporaceae</taxon>
        <taxon>Dactylosporangium</taxon>
    </lineage>
</organism>
<sequence length="290" mass="30293">MTSNRDRQRAAARARLEREMADRAERSAGRRRRNTTIAAAAGGLVVLLGVAWLVVVLTKGDDKASPEAAASGSASAAPTNCTWLPLVDPSASPAPEIPKEVKDVGTPPTSGEPRTGSQTMTMDTSVGTIKIKVDTANAPCAAASFTYLASKKFFDDTKCHRLVTQSIYVLQCGDPSGTSLGGPTYRYAEENLPTGRRPAYTEGMVAIAKTQNPASSGSQFFIVYKDIEQLSADYTVLGRVTEGLDLVKKVAEAGTLPDPAASGDPAAAASGDGAPKTEVKIKTLTMSPAS</sequence>
<accession>A0ABN2AKS8</accession>
<feature type="region of interest" description="Disordered" evidence="2">
    <location>
        <begin position="1"/>
        <end position="32"/>
    </location>
</feature>
<feature type="region of interest" description="Disordered" evidence="2">
    <location>
        <begin position="85"/>
        <end position="120"/>
    </location>
</feature>
<feature type="compositionally biased region" description="Basic and acidic residues" evidence="2">
    <location>
        <begin position="1"/>
        <end position="28"/>
    </location>
</feature>
<evidence type="ECO:0000313" key="6">
    <source>
        <dbReference type="Proteomes" id="UP001501470"/>
    </source>
</evidence>
<dbReference type="InterPro" id="IPR002130">
    <property type="entry name" value="Cyclophilin-type_PPIase_dom"/>
</dbReference>
<keyword evidence="5" id="KW-0413">Isomerase</keyword>
<evidence type="ECO:0000256" key="2">
    <source>
        <dbReference type="SAM" id="MobiDB-lite"/>
    </source>
</evidence>
<feature type="transmembrane region" description="Helical" evidence="3">
    <location>
        <begin position="36"/>
        <end position="57"/>
    </location>
</feature>
<feature type="region of interest" description="Disordered" evidence="2">
    <location>
        <begin position="255"/>
        <end position="275"/>
    </location>
</feature>
<evidence type="ECO:0000259" key="4">
    <source>
        <dbReference type="PROSITE" id="PS50072"/>
    </source>
</evidence>
<dbReference type="PANTHER" id="PTHR45625">
    <property type="entry name" value="PEPTIDYL-PROLYL CIS-TRANS ISOMERASE-RELATED"/>
    <property type="match status" value="1"/>
</dbReference>
<dbReference type="PANTHER" id="PTHR45625:SF3">
    <property type="entry name" value="PEPTIDYL-PROLYL CIS-TRANS ISOMERASE B-RELATED"/>
    <property type="match status" value="1"/>
</dbReference>
<evidence type="ECO:0000256" key="1">
    <source>
        <dbReference type="ARBA" id="ARBA00002388"/>
    </source>
</evidence>
<proteinExistence type="predicted"/>
<gene>
    <name evidence="5" type="ORF">GCM10009827_040610</name>
</gene>
<keyword evidence="6" id="KW-1185">Reference proteome</keyword>
<dbReference type="GO" id="GO:0016853">
    <property type="term" value="F:isomerase activity"/>
    <property type="evidence" value="ECO:0007669"/>
    <property type="project" value="UniProtKB-KW"/>
</dbReference>
<feature type="domain" description="PPIase cyclophilin-type" evidence="4">
    <location>
        <begin position="123"/>
        <end position="286"/>
    </location>
</feature>
<dbReference type="EMBL" id="BAAAQD010000007">
    <property type="protein sequence ID" value="GAA1520783.1"/>
    <property type="molecule type" value="Genomic_DNA"/>
</dbReference>
<reference evidence="5 6" key="1">
    <citation type="journal article" date="2019" name="Int. J. Syst. Evol. Microbiol.">
        <title>The Global Catalogue of Microorganisms (GCM) 10K type strain sequencing project: providing services to taxonomists for standard genome sequencing and annotation.</title>
        <authorList>
            <consortium name="The Broad Institute Genomics Platform"/>
            <consortium name="The Broad Institute Genome Sequencing Center for Infectious Disease"/>
            <person name="Wu L."/>
            <person name="Ma J."/>
        </authorList>
    </citation>
    <scope>NUCLEOTIDE SEQUENCE [LARGE SCALE GENOMIC DNA]</scope>
    <source>
        <strain evidence="5 6">JCM 15933</strain>
    </source>
</reference>
<dbReference type="Pfam" id="PF00160">
    <property type="entry name" value="Pro_isomerase"/>
    <property type="match status" value="1"/>
</dbReference>
<dbReference type="PROSITE" id="PS50072">
    <property type="entry name" value="CSA_PPIASE_2"/>
    <property type="match status" value="1"/>
</dbReference>
<dbReference type="InterPro" id="IPR044666">
    <property type="entry name" value="Cyclophilin_A-like"/>
</dbReference>
<evidence type="ECO:0000313" key="5">
    <source>
        <dbReference type="EMBL" id="GAA1520783.1"/>
    </source>
</evidence>
<feature type="compositionally biased region" description="Low complexity" evidence="2">
    <location>
        <begin position="257"/>
        <end position="274"/>
    </location>
</feature>
<keyword evidence="3" id="KW-0812">Transmembrane</keyword>